<keyword evidence="2" id="KW-1185">Reference proteome</keyword>
<dbReference type="AlphaFoldDB" id="A0A9P6DGD4"/>
<reference evidence="1" key="1">
    <citation type="submission" date="2020-11" db="EMBL/GenBank/DDBJ databases">
        <authorList>
            <consortium name="DOE Joint Genome Institute"/>
            <person name="Ahrendt S."/>
            <person name="Riley R."/>
            <person name="Andreopoulos W."/>
            <person name="Labutti K."/>
            <person name="Pangilinan J."/>
            <person name="Ruiz-Duenas F.J."/>
            <person name="Barrasa J.M."/>
            <person name="Sanchez-Garcia M."/>
            <person name="Camarero S."/>
            <person name="Miyauchi S."/>
            <person name="Serrano A."/>
            <person name="Linde D."/>
            <person name="Babiker R."/>
            <person name="Drula E."/>
            <person name="Ayuso-Fernandez I."/>
            <person name="Pacheco R."/>
            <person name="Padilla G."/>
            <person name="Ferreira P."/>
            <person name="Barriuso J."/>
            <person name="Kellner H."/>
            <person name="Castanera R."/>
            <person name="Alfaro M."/>
            <person name="Ramirez L."/>
            <person name="Pisabarro A.G."/>
            <person name="Kuo A."/>
            <person name="Tritt A."/>
            <person name="Lipzen A."/>
            <person name="He G."/>
            <person name="Yan M."/>
            <person name="Ng V."/>
            <person name="Cullen D."/>
            <person name="Martin F."/>
            <person name="Rosso M.-N."/>
            <person name="Henrissat B."/>
            <person name="Hibbett D."/>
            <person name="Martinez A.T."/>
            <person name="Grigoriev I.V."/>
        </authorList>
    </citation>
    <scope>NUCLEOTIDE SEQUENCE</scope>
    <source>
        <strain evidence="1">ATCC 90797</strain>
    </source>
</reference>
<accession>A0A9P6DGD4</accession>
<sequence>MERESDSIALSLGPFEQRCYGTNSHQNVVIQLRSKPFTCEIAKFYGNSLPPHGVHTQVRSSCKQAGIKISKGFCTYASCVRANNEVSHWTVPNDPRSPEDKIFRQIDIKVKLAADGDKSGRARAYTHMCPASDRSLKECSLLRKHLVGPEDRANDITVEQRKPWLEVTLREPPTGTSTRCHMCALADPSVNVKTRTVTLPRGCGVDTSDGLSEEIVTGRGGGGGGGRKPLHYPIREEARGNHFPTGSTGLSRLAEVQIRSPSSLEVS</sequence>
<name>A0A9P6DGD4_PLEER</name>
<protein>
    <submittedName>
        <fullName evidence="1">Uncharacterized protein</fullName>
    </submittedName>
</protein>
<comment type="caution">
    <text evidence="1">The sequence shown here is derived from an EMBL/GenBank/DDBJ whole genome shotgun (WGS) entry which is preliminary data.</text>
</comment>
<proteinExistence type="predicted"/>
<evidence type="ECO:0000313" key="2">
    <source>
        <dbReference type="Proteomes" id="UP000807025"/>
    </source>
</evidence>
<organism evidence="1 2">
    <name type="scientific">Pleurotus eryngii</name>
    <name type="common">Boletus of the steppes</name>
    <dbReference type="NCBI Taxonomy" id="5323"/>
    <lineage>
        <taxon>Eukaryota</taxon>
        <taxon>Fungi</taxon>
        <taxon>Dikarya</taxon>
        <taxon>Basidiomycota</taxon>
        <taxon>Agaricomycotina</taxon>
        <taxon>Agaricomycetes</taxon>
        <taxon>Agaricomycetidae</taxon>
        <taxon>Agaricales</taxon>
        <taxon>Pleurotineae</taxon>
        <taxon>Pleurotaceae</taxon>
        <taxon>Pleurotus</taxon>
    </lineage>
</organism>
<dbReference type="Proteomes" id="UP000807025">
    <property type="component" value="Unassembled WGS sequence"/>
</dbReference>
<dbReference type="EMBL" id="MU154558">
    <property type="protein sequence ID" value="KAF9495818.1"/>
    <property type="molecule type" value="Genomic_DNA"/>
</dbReference>
<evidence type="ECO:0000313" key="1">
    <source>
        <dbReference type="EMBL" id="KAF9495818.1"/>
    </source>
</evidence>
<gene>
    <name evidence="1" type="ORF">BDN71DRAFT_1430681</name>
</gene>